<accession>A0A0B2V0W8</accession>
<keyword evidence="2" id="KW-1185">Reference proteome</keyword>
<gene>
    <name evidence="1" type="ORF">Tcan_00154</name>
</gene>
<evidence type="ECO:0000313" key="1">
    <source>
        <dbReference type="EMBL" id="KHN75129.1"/>
    </source>
</evidence>
<comment type="caution">
    <text evidence="1">The sequence shown here is derived from an EMBL/GenBank/DDBJ whole genome shotgun (WGS) entry which is preliminary data.</text>
</comment>
<dbReference type="OrthoDB" id="426293at2759"/>
<dbReference type="Proteomes" id="UP000031036">
    <property type="component" value="Unassembled WGS sequence"/>
</dbReference>
<protein>
    <submittedName>
        <fullName evidence="1">Uncharacterized protein</fullName>
    </submittedName>
</protein>
<sequence length="176" mass="19377">MISVVAVNDGVVHRHCELKGHTMIITTLLDPAANLMARNASEKTTLNCESTHGHSNVAQVVLDNGALVEPDSLAGWVSCANGLSHCIDRLRILENHTNFKLICGISCEKYACTRKFANNMNAQLLRNDAVAKYMQLIKRSIFRSPQYSMTVRISQYPAKIVVLTFSSLLDASLSSK</sequence>
<proteinExistence type="predicted"/>
<organism evidence="1 2">
    <name type="scientific">Toxocara canis</name>
    <name type="common">Canine roundworm</name>
    <dbReference type="NCBI Taxonomy" id="6265"/>
    <lineage>
        <taxon>Eukaryota</taxon>
        <taxon>Metazoa</taxon>
        <taxon>Ecdysozoa</taxon>
        <taxon>Nematoda</taxon>
        <taxon>Chromadorea</taxon>
        <taxon>Rhabditida</taxon>
        <taxon>Spirurina</taxon>
        <taxon>Ascaridomorpha</taxon>
        <taxon>Ascaridoidea</taxon>
        <taxon>Toxocaridae</taxon>
        <taxon>Toxocara</taxon>
    </lineage>
</organism>
<evidence type="ECO:0000313" key="2">
    <source>
        <dbReference type="Proteomes" id="UP000031036"/>
    </source>
</evidence>
<name>A0A0B2V0W8_TOXCA</name>
<dbReference type="EMBL" id="JPKZ01002781">
    <property type="protein sequence ID" value="KHN75129.1"/>
    <property type="molecule type" value="Genomic_DNA"/>
</dbReference>
<dbReference type="AlphaFoldDB" id="A0A0B2V0W8"/>
<dbReference type="Gene3D" id="1.25.40.20">
    <property type="entry name" value="Ankyrin repeat-containing domain"/>
    <property type="match status" value="1"/>
</dbReference>
<reference evidence="1 2" key="1">
    <citation type="submission" date="2014-11" db="EMBL/GenBank/DDBJ databases">
        <title>Genetic blueprint of the zoonotic pathogen Toxocara canis.</title>
        <authorList>
            <person name="Zhu X.-Q."/>
            <person name="Korhonen P.K."/>
            <person name="Cai H."/>
            <person name="Young N.D."/>
            <person name="Nejsum P."/>
            <person name="von Samson-Himmelstjerna G."/>
            <person name="Boag P.R."/>
            <person name="Tan P."/>
            <person name="Li Q."/>
            <person name="Min J."/>
            <person name="Yang Y."/>
            <person name="Wang X."/>
            <person name="Fang X."/>
            <person name="Hall R.S."/>
            <person name="Hofmann A."/>
            <person name="Sternberg P.W."/>
            <person name="Jex A.R."/>
            <person name="Gasser R.B."/>
        </authorList>
    </citation>
    <scope>NUCLEOTIDE SEQUENCE [LARGE SCALE GENOMIC DNA]</scope>
    <source>
        <strain evidence="1">PN_DK_2014</strain>
    </source>
</reference>
<dbReference type="SUPFAM" id="SSF48403">
    <property type="entry name" value="Ankyrin repeat"/>
    <property type="match status" value="1"/>
</dbReference>
<dbReference type="InterPro" id="IPR036770">
    <property type="entry name" value="Ankyrin_rpt-contain_sf"/>
</dbReference>